<dbReference type="EMBL" id="OY731405">
    <property type="protein sequence ID" value="CAJ1970833.1"/>
    <property type="molecule type" value="Genomic_DNA"/>
</dbReference>
<dbReference type="GO" id="GO:0003723">
    <property type="term" value="F:RNA binding"/>
    <property type="evidence" value="ECO:0007669"/>
    <property type="project" value="UniProtKB-UniRule"/>
</dbReference>
<feature type="domain" description="DRBM" evidence="5">
    <location>
        <begin position="116"/>
        <end position="183"/>
    </location>
</feature>
<dbReference type="Gramene" id="rna-AYBTSS11_LOCUS22824">
    <property type="protein sequence ID" value="CAJ1970833.1"/>
    <property type="gene ID" value="gene-AYBTSS11_LOCUS22824"/>
</dbReference>
<dbReference type="PROSITE" id="PS50137">
    <property type="entry name" value="DS_RBD"/>
    <property type="match status" value="2"/>
</dbReference>
<dbReference type="SUPFAM" id="SSF54768">
    <property type="entry name" value="dsRNA-binding domain-like"/>
    <property type="match status" value="2"/>
</dbReference>
<evidence type="ECO:0000256" key="2">
    <source>
        <dbReference type="ARBA" id="ARBA00022884"/>
    </source>
</evidence>
<dbReference type="PANTHER" id="PTHR46031">
    <property type="match status" value="1"/>
</dbReference>
<sequence length="307" mass="33834">MASSSSQPPPPQPSPSSLPVQPSPGFPEQLMHKNRLQEFAQKCKIALPVYQTTNEGQHHAPRFRSKVWVDGMSYTSQSTFSHRKTAEQDAARLALKCLSKRTRDEAPTLVCEISAFCKSILNEYATKLNLEGPTYNTVQQEGFLPVFISSLVFNGTSYTGDAARNKKDAEQLAARAAILSILGNSDPESMLFEMIKLKSKRNNARKRKGLQNIHFSAVTPSSKTGHTCVRLGHTEFAGSVADINDKTEVELLESYRMVSTCQEFKISKQELSPGVTKVSKVDLRRCSAPPLDGGSNLSILIEMLAIE</sequence>
<proteinExistence type="predicted"/>
<evidence type="ECO:0000313" key="7">
    <source>
        <dbReference type="Proteomes" id="UP001189624"/>
    </source>
</evidence>
<evidence type="ECO:0000259" key="5">
    <source>
        <dbReference type="PROSITE" id="PS50137"/>
    </source>
</evidence>
<dbReference type="Gene3D" id="3.30.160.20">
    <property type="match status" value="2"/>
</dbReference>
<name>A0AA86SY36_9FABA</name>
<dbReference type="AlphaFoldDB" id="A0AA86SY36"/>
<keyword evidence="1" id="KW-0677">Repeat</keyword>
<accession>A0AA86SY36</accession>
<organism evidence="6 7">
    <name type="scientific">Sphenostylis stenocarpa</name>
    <dbReference type="NCBI Taxonomy" id="92480"/>
    <lineage>
        <taxon>Eukaryota</taxon>
        <taxon>Viridiplantae</taxon>
        <taxon>Streptophyta</taxon>
        <taxon>Embryophyta</taxon>
        <taxon>Tracheophyta</taxon>
        <taxon>Spermatophyta</taxon>
        <taxon>Magnoliopsida</taxon>
        <taxon>eudicotyledons</taxon>
        <taxon>Gunneridae</taxon>
        <taxon>Pentapetalae</taxon>
        <taxon>rosids</taxon>
        <taxon>fabids</taxon>
        <taxon>Fabales</taxon>
        <taxon>Fabaceae</taxon>
        <taxon>Papilionoideae</taxon>
        <taxon>50 kb inversion clade</taxon>
        <taxon>NPAAA clade</taxon>
        <taxon>indigoferoid/millettioid clade</taxon>
        <taxon>Phaseoleae</taxon>
        <taxon>Sphenostylis</taxon>
    </lineage>
</organism>
<feature type="domain" description="DRBM" evidence="5">
    <location>
        <begin position="31"/>
        <end position="100"/>
    </location>
</feature>
<reference evidence="6" key="1">
    <citation type="submission" date="2023-10" db="EMBL/GenBank/DDBJ databases">
        <authorList>
            <person name="Domelevo Entfellner J.-B."/>
        </authorList>
    </citation>
    <scope>NUCLEOTIDE SEQUENCE</scope>
</reference>
<keyword evidence="2 3" id="KW-0694">RNA-binding</keyword>
<evidence type="ECO:0000313" key="6">
    <source>
        <dbReference type="EMBL" id="CAJ1970833.1"/>
    </source>
</evidence>
<evidence type="ECO:0000256" key="3">
    <source>
        <dbReference type="PROSITE-ProRule" id="PRU00266"/>
    </source>
</evidence>
<dbReference type="InterPro" id="IPR014720">
    <property type="entry name" value="dsRBD_dom"/>
</dbReference>
<gene>
    <name evidence="6" type="ORF">AYBTSS11_LOCUS22824</name>
</gene>
<keyword evidence="7" id="KW-1185">Reference proteome</keyword>
<dbReference type="PANTHER" id="PTHR46031:SF37">
    <property type="entry name" value="DRBM DOMAIN-CONTAINING PROTEIN"/>
    <property type="match status" value="1"/>
</dbReference>
<dbReference type="SMART" id="SM00358">
    <property type="entry name" value="DSRM"/>
    <property type="match status" value="2"/>
</dbReference>
<dbReference type="Proteomes" id="UP001189624">
    <property type="component" value="Chromosome 8"/>
</dbReference>
<evidence type="ECO:0000256" key="4">
    <source>
        <dbReference type="SAM" id="MobiDB-lite"/>
    </source>
</evidence>
<protein>
    <recommendedName>
        <fullName evidence="5">DRBM domain-containing protein</fullName>
    </recommendedName>
</protein>
<feature type="compositionally biased region" description="Pro residues" evidence="4">
    <location>
        <begin position="7"/>
        <end position="25"/>
    </location>
</feature>
<evidence type="ECO:0000256" key="1">
    <source>
        <dbReference type="ARBA" id="ARBA00022737"/>
    </source>
</evidence>
<feature type="region of interest" description="Disordered" evidence="4">
    <location>
        <begin position="1"/>
        <end position="28"/>
    </location>
</feature>
<dbReference type="Pfam" id="PF00035">
    <property type="entry name" value="dsrm"/>
    <property type="match status" value="2"/>
</dbReference>
<dbReference type="FunFam" id="3.30.160.20:FF:000071">
    <property type="entry name" value="Double-stranded RNA-binding protein 4"/>
    <property type="match status" value="1"/>
</dbReference>